<dbReference type="GO" id="GO:0003676">
    <property type="term" value="F:nucleic acid binding"/>
    <property type="evidence" value="ECO:0007669"/>
    <property type="project" value="InterPro"/>
</dbReference>
<protein>
    <recommendedName>
        <fullName evidence="3">Exonuclease domain-containing protein</fullName>
    </recommendedName>
</protein>
<dbReference type="KEGG" id="ajp:AMJAP_1946"/>
<proteinExistence type="predicted"/>
<accession>A0A7R6STE8</accession>
<dbReference type="RefSeq" id="WP_019620683.1">
    <property type="nucleotide sequence ID" value="NZ_AP014545.1"/>
</dbReference>
<dbReference type="EMBL" id="AP014545">
    <property type="protein sequence ID" value="BBB26537.1"/>
    <property type="molecule type" value="Genomic_DNA"/>
</dbReference>
<reference evidence="1 2" key="1">
    <citation type="journal article" date="2008" name="Int. J. Syst. Evol. Microbiol.">
        <title>Amphritea japonica sp. nov. and Amphritea balenae sp. nov., isolated from the sediment adjacent to sperm whale carcasses off Kagoshima, Japan.</title>
        <authorList>
            <person name="Miyazaki M."/>
            <person name="Nogi Y."/>
            <person name="Fujiwara Y."/>
            <person name="Kawato M."/>
            <person name="Nagahama T."/>
            <person name="Kubokawa K."/>
            <person name="Horikoshi K."/>
        </authorList>
    </citation>
    <scope>NUCLEOTIDE SEQUENCE [LARGE SCALE GENOMIC DNA]</scope>
    <source>
        <strain evidence="1 2">ATCC BAA-1530</strain>
    </source>
</reference>
<sequence length="159" mass="18167">MKLICLDLEASGLGPGSYPIEVAWKSTEHECDNFFIDPGSVPGWDFWDDFAEEMHGICRAELHQSGISVTDACDRLNAKLQGQDVISDAWEFDSFWLRRLFEAADRAMMFRLIGLSEVLSPEELIQYRFVCKAQLRRHRAMADVNHILQAIHSVKYSAD</sequence>
<dbReference type="OrthoDB" id="5705783at2"/>
<evidence type="ECO:0000313" key="1">
    <source>
        <dbReference type="EMBL" id="BBB26537.1"/>
    </source>
</evidence>
<gene>
    <name evidence="1" type="ORF">AMJAP_1946</name>
</gene>
<dbReference type="SUPFAM" id="SSF53098">
    <property type="entry name" value="Ribonuclease H-like"/>
    <property type="match status" value="1"/>
</dbReference>
<dbReference type="AlphaFoldDB" id="A0A7R6STE8"/>
<dbReference type="Proteomes" id="UP000595663">
    <property type="component" value="Chromosome"/>
</dbReference>
<evidence type="ECO:0008006" key="3">
    <source>
        <dbReference type="Google" id="ProtNLM"/>
    </source>
</evidence>
<evidence type="ECO:0000313" key="2">
    <source>
        <dbReference type="Proteomes" id="UP000595663"/>
    </source>
</evidence>
<dbReference type="InterPro" id="IPR036397">
    <property type="entry name" value="RNaseH_sf"/>
</dbReference>
<name>A0A7R6STE8_9GAMM</name>
<keyword evidence="2" id="KW-1185">Reference proteome</keyword>
<dbReference type="Gene3D" id="3.30.420.10">
    <property type="entry name" value="Ribonuclease H-like superfamily/Ribonuclease H"/>
    <property type="match status" value="1"/>
</dbReference>
<dbReference type="InterPro" id="IPR012337">
    <property type="entry name" value="RNaseH-like_sf"/>
</dbReference>
<organism evidence="1 2">
    <name type="scientific">Amphritea japonica ATCC BAA-1530</name>
    <dbReference type="NCBI Taxonomy" id="1278309"/>
    <lineage>
        <taxon>Bacteria</taxon>
        <taxon>Pseudomonadati</taxon>
        <taxon>Pseudomonadota</taxon>
        <taxon>Gammaproteobacteria</taxon>
        <taxon>Oceanospirillales</taxon>
        <taxon>Oceanospirillaceae</taxon>
        <taxon>Amphritea</taxon>
    </lineage>
</organism>